<dbReference type="GO" id="GO:0000922">
    <property type="term" value="C:spindle pole"/>
    <property type="evidence" value="ECO:0007669"/>
    <property type="project" value="TreeGrafter"/>
</dbReference>
<dbReference type="Pfam" id="PF15780">
    <property type="entry name" value="ASH"/>
    <property type="match status" value="1"/>
</dbReference>
<dbReference type="PROSITE" id="PS50096">
    <property type="entry name" value="IQ"/>
    <property type="match status" value="9"/>
</dbReference>
<dbReference type="InterPro" id="IPR031549">
    <property type="entry name" value="ASH"/>
</dbReference>
<reference evidence="14" key="1">
    <citation type="submission" date="2025-08" db="UniProtKB">
        <authorList>
            <consortium name="RefSeq"/>
        </authorList>
    </citation>
    <scope>IDENTIFICATION</scope>
    <source>
        <tissue evidence="14">Whole body pupa</tissue>
    </source>
</reference>
<evidence type="ECO:0000256" key="10">
    <source>
        <dbReference type="ARBA" id="ARBA00023242"/>
    </source>
</evidence>
<evidence type="ECO:0000256" key="3">
    <source>
        <dbReference type="ARBA" id="ARBA00022490"/>
    </source>
</evidence>
<dbReference type="Gene3D" id="1.20.5.190">
    <property type="match status" value="5"/>
</dbReference>
<dbReference type="KEGG" id="gfs:119640597"/>
<dbReference type="GO" id="GO:0007051">
    <property type="term" value="P:spindle organization"/>
    <property type="evidence" value="ECO:0007669"/>
    <property type="project" value="TreeGrafter"/>
</dbReference>
<proteinExistence type="predicted"/>
<keyword evidence="3" id="KW-0963">Cytoplasm</keyword>
<accession>A0A9C6DWC8</accession>
<dbReference type="RefSeq" id="XP_037894680.1">
    <property type="nucleotide sequence ID" value="XM_038038752.1"/>
</dbReference>
<dbReference type="PANTHER" id="PTHR22706">
    <property type="entry name" value="ASSEMBLY FACTOR FOR SPINDLE MICROTUBULES"/>
    <property type="match status" value="1"/>
</dbReference>
<dbReference type="FunFam" id="1.10.418.10:FF:000051">
    <property type="entry name" value="Abnormal spindle-like microcephaly-associated protein homolog"/>
    <property type="match status" value="1"/>
</dbReference>
<dbReference type="Pfam" id="PF00612">
    <property type="entry name" value="IQ"/>
    <property type="match status" value="8"/>
</dbReference>
<dbReference type="GO" id="GO:0000278">
    <property type="term" value="P:mitotic cell cycle"/>
    <property type="evidence" value="ECO:0007669"/>
    <property type="project" value="TreeGrafter"/>
</dbReference>
<keyword evidence="7" id="KW-0498">Mitosis</keyword>
<evidence type="ECO:0000256" key="7">
    <source>
        <dbReference type="ARBA" id="ARBA00022776"/>
    </source>
</evidence>
<keyword evidence="8" id="KW-0112">Calmodulin-binding</keyword>
<dbReference type="GeneID" id="119640597"/>
<evidence type="ECO:0000256" key="5">
    <source>
        <dbReference type="ARBA" id="ARBA00022618"/>
    </source>
</evidence>
<dbReference type="PANTHER" id="PTHR22706:SF1">
    <property type="entry name" value="ASSEMBLY FACTOR FOR SPINDLE MICROTUBULES"/>
    <property type="match status" value="1"/>
</dbReference>
<dbReference type="Pfam" id="PF00307">
    <property type="entry name" value="CH"/>
    <property type="match status" value="1"/>
</dbReference>
<dbReference type="InterPro" id="IPR027417">
    <property type="entry name" value="P-loop_NTPase"/>
</dbReference>
<evidence type="ECO:0000256" key="4">
    <source>
        <dbReference type="ARBA" id="ARBA00022553"/>
    </source>
</evidence>
<keyword evidence="5" id="KW-0132">Cell division</keyword>
<dbReference type="CDD" id="cd23767">
    <property type="entry name" value="IQCD"/>
    <property type="match status" value="2"/>
</dbReference>
<evidence type="ECO:0000313" key="14">
    <source>
        <dbReference type="RefSeq" id="XP_037894680.1"/>
    </source>
</evidence>
<dbReference type="InterPro" id="IPR000048">
    <property type="entry name" value="IQ_motif_EF-hand-BS"/>
</dbReference>
<dbReference type="SMART" id="SM00033">
    <property type="entry name" value="CH"/>
    <property type="match status" value="1"/>
</dbReference>
<keyword evidence="10" id="KW-0539">Nucleus</keyword>
<evidence type="ECO:0000256" key="1">
    <source>
        <dbReference type="ARBA" id="ARBA00004123"/>
    </source>
</evidence>
<dbReference type="Proteomes" id="UP000092443">
    <property type="component" value="Unplaced"/>
</dbReference>
<sequence>MSAFEVKMTPVRSKGDRRSECRESTDVVMAPFSGKSIVLFEDVPVSKIARRTMRIINPSDDEIKVSVSKSVNPGLNISLEWLENTVPAQNDITMELTWKPQMDISSRETLQFTDNRNFHKDVFIILKSKASKPIKNVHKYPNMLSGATSLAKALRLKSPTSGVNKNTKLTAQQKQLQKKHFAATERSDKHPIKTQLKWKHGPFQVRDGERVHTLPLKECNKSSAIPSKSRPPVIVVTKTSDFKENVIPLEDSFKVLNMMNELQFSPVGEKLAVSQISKPSNLAKISTPLCYQTSVSGEAEHKLKPRCLTSDLSEAECVNIHEDIPNEIERVPSGTIINKTFDILQRSFEFPIDCLNVTSGESPDLLDKTSIVIPTPGPLAVIEEEDINLTIPTALTKHSNLPNSEDLSSTSARKTAVEDRMRDIRLVGKPLRKFSESMMNLQSKSAQRSFLTQGSLPNLNDMETIGDFEKNRYFKQSTSRKGSLNTLSIRQSCTASPKRGLDELNLVSHPEVLFDQHEILAQSSRFNLNEIGMKQCSNSPIAIDTQTRNVHRNIRELTTPRSTKTSSQVTTTVENANNKRRLNELSFSECSNLDSIAGSNNEKSSKSRIKTKSDCISPPKRQRLEMDSTLHRSLTPINASANVRKKIWAHMKPKPIKLSRTLSLIKKPLTPCKLKTEPRIKLYDTELHLQSFINPDPFAATTTCDPFLASTMYLDEASVEKHECDFKKWLNALVTIPADLDTDSNTKIDVGKLFNEVRNKDLMFAPTKEEQSINYLNTFRLESLRRAAVELFLSEDLRLSCSKVVIYVQKNALRIRNDRNLHLDVVTQREILELLLCFNPLWLRLGLEVVYGEKVHLQSNKDIIGLSTFILNRLFRDKFLEQKYSKAYTLCDEYAAYIKRFTLQKFFLLLLFLDKAKEKRIIAHNPCLFVKKSPYKETRDILLKFSSELLANVGDITRELRRLGYVLTHKQTYLDEFNYAFQNLATDLRDGVRLTRVMEIILLRDDLTKQLRVPAISRLQRIFNVNIALKSLSEAEFQLKGDIVANDIVDGHREKTLSLLWQIIYKFRSPKFHAAARVIQNWWRKSWLKVIINRRVRRKEELKREKAAVVIQSAFRGYITRIYSNIYRDERTKAAITLQKYIRSYLARKKYIAAMRSILAIQHWYRASKLAKEYRKNYLELRESVICIQRLWRVRCKARLMRAEAAQRKHEWQEKKQKMATIIQSYWRRFKARKQFLRVVSAAIVIQSKFRAYQQMKKARNSYRHIRDIVKVLQQRVRAKQLMQKQRSIYQRTRSAVIFIQAKWRATLAMRKQRAKYLDIRQKVIYIQQKWRAVALARKVRIDFITFQYFVTVIQRRYRANQQMRVAFTQYQELKKVTLFVQRRYRNKLLMRHDRRNYELKKHAIVTIQRHFRAYKAMRYHKAKYMETKAAVLCLQQRVRGFLAMKREREHFRRMKQAALIIQRRYRAYRKMILQREKYLRLKDAAVLIQRRFRATLLMREERNTFRRQRELIVTMQRRFRANKLAQAARQIYLNEYRLIVLIQRRFRANQMMKIEKASYEDKRTKIIYIQTYYRNYMLGKRQRLEFVQQRNAAVKIQIWIRSIFQMRIDRVAYQRKRTASITIQQKWRATLVAREERRHFLKTIQKIIVLQRVVKATVQMRSDRQQYERQRNAAICLQRHFRARCEMLKIRAQFQLLRSLVIYIQRKFRARRQMLQKRNEFLVLRSTTIRLQQRFRARIEMRKDHRHYTLLKNNVVQFQAHARGLLARRRFCCLMTPEMKEIRRQNKAAQLIQRFWRGYRIRKRFRSVKLLQIRRNIALLNQASHALNTVHSKVNDAVKILRGRYCASEALAILKSLDRISRTVPHLLKNRAAFVSSFCYGIMAQAIRSEIDKYLIMYCSRIILNLARYNSTTINTFQEGGLVTIAQMLLRWCDKDCEIFNTLCTLIWIFAHCPIKRKIISDFMTTTDATYMLRETKKLVARKEKMKQNLRKLSQTKFCNSPRQQQQLSQKFSSHVLPSLEPDYGVIRTSPYTFISSVFAFETVLHKLGIEIF</sequence>
<keyword evidence="9" id="KW-0175">Coiled coil</keyword>
<dbReference type="GO" id="GO:0051295">
    <property type="term" value="P:establishment of meiotic spindle localization"/>
    <property type="evidence" value="ECO:0007669"/>
    <property type="project" value="TreeGrafter"/>
</dbReference>
<keyword evidence="13" id="KW-1185">Reference proteome</keyword>
<dbReference type="GO" id="GO:0005634">
    <property type="term" value="C:nucleus"/>
    <property type="evidence" value="ECO:0007669"/>
    <property type="project" value="UniProtKB-SubCell"/>
</dbReference>
<evidence type="ECO:0000313" key="13">
    <source>
        <dbReference type="Proteomes" id="UP000092443"/>
    </source>
</evidence>
<comment type="subcellular location">
    <subcellularLocation>
        <location evidence="2">Cytoplasm</location>
    </subcellularLocation>
    <subcellularLocation>
        <location evidence="1">Nucleus</location>
    </subcellularLocation>
</comment>
<dbReference type="GO" id="GO:0005516">
    <property type="term" value="F:calmodulin binding"/>
    <property type="evidence" value="ECO:0007669"/>
    <property type="project" value="UniProtKB-KW"/>
</dbReference>
<dbReference type="GO" id="GO:0005737">
    <property type="term" value="C:cytoplasm"/>
    <property type="evidence" value="ECO:0007669"/>
    <property type="project" value="UniProtKB-SubCell"/>
</dbReference>
<protein>
    <submittedName>
        <fullName evidence="14">Protein abnormal spindle-like</fullName>
    </submittedName>
</protein>
<keyword evidence="4" id="KW-0597">Phosphoprotein</keyword>
<keyword evidence="11" id="KW-0131">Cell cycle</keyword>
<dbReference type="InterPro" id="IPR036872">
    <property type="entry name" value="CH_dom_sf"/>
</dbReference>
<dbReference type="SUPFAM" id="SSF47576">
    <property type="entry name" value="Calponin-homology domain, CH-domain"/>
    <property type="match status" value="1"/>
</dbReference>
<keyword evidence="6" id="KW-0677">Repeat</keyword>
<evidence type="ECO:0000256" key="9">
    <source>
        <dbReference type="ARBA" id="ARBA00023054"/>
    </source>
</evidence>
<dbReference type="SMART" id="SM00015">
    <property type="entry name" value="IQ"/>
    <property type="match status" value="15"/>
</dbReference>
<dbReference type="InterPro" id="IPR051185">
    <property type="entry name" value="ASPM"/>
</dbReference>
<evidence type="ECO:0000256" key="8">
    <source>
        <dbReference type="ARBA" id="ARBA00022860"/>
    </source>
</evidence>
<evidence type="ECO:0000256" key="6">
    <source>
        <dbReference type="ARBA" id="ARBA00022737"/>
    </source>
</evidence>
<dbReference type="PROSITE" id="PS50021">
    <property type="entry name" value="CH"/>
    <property type="match status" value="1"/>
</dbReference>
<organism evidence="13 14">
    <name type="scientific">Glossina fuscipes</name>
    <dbReference type="NCBI Taxonomy" id="7396"/>
    <lineage>
        <taxon>Eukaryota</taxon>
        <taxon>Metazoa</taxon>
        <taxon>Ecdysozoa</taxon>
        <taxon>Arthropoda</taxon>
        <taxon>Hexapoda</taxon>
        <taxon>Insecta</taxon>
        <taxon>Pterygota</taxon>
        <taxon>Neoptera</taxon>
        <taxon>Endopterygota</taxon>
        <taxon>Diptera</taxon>
        <taxon>Brachycera</taxon>
        <taxon>Muscomorpha</taxon>
        <taxon>Hippoboscoidea</taxon>
        <taxon>Glossinidae</taxon>
        <taxon>Glossina</taxon>
    </lineage>
</organism>
<dbReference type="InterPro" id="IPR001715">
    <property type="entry name" value="CH_dom"/>
</dbReference>
<gene>
    <name evidence="14" type="primary">LOC119640597</name>
</gene>
<dbReference type="Gene3D" id="1.10.418.10">
    <property type="entry name" value="Calponin-like domain"/>
    <property type="match status" value="1"/>
</dbReference>
<name>A0A9C6DWC8_9MUSC</name>
<evidence type="ECO:0000259" key="12">
    <source>
        <dbReference type="PROSITE" id="PS50021"/>
    </source>
</evidence>
<dbReference type="GO" id="GO:0051301">
    <property type="term" value="P:cell division"/>
    <property type="evidence" value="ECO:0007669"/>
    <property type="project" value="UniProtKB-KW"/>
</dbReference>
<dbReference type="CDD" id="cd21223">
    <property type="entry name" value="CH_ASPM_rpt1"/>
    <property type="match status" value="1"/>
</dbReference>
<evidence type="ECO:0000256" key="2">
    <source>
        <dbReference type="ARBA" id="ARBA00004496"/>
    </source>
</evidence>
<feature type="domain" description="Calponin-homology (CH)" evidence="12">
    <location>
        <begin position="936"/>
        <end position="1068"/>
    </location>
</feature>
<dbReference type="SUPFAM" id="SSF52540">
    <property type="entry name" value="P-loop containing nucleoside triphosphate hydrolases"/>
    <property type="match status" value="3"/>
</dbReference>
<evidence type="ECO:0000256" key="11">
    <source>
        <dbReference type="ARBA" id="ARBA00023306"/>
    </source>
</evidence>